<evidence type="ECO:0000313" key="2">
    <source>
        <dbReference type="EMBL" id="KAH3667749.1"/>
    </source>
</evidence>
<dbReference type="Proteomes" id="UP000769528">
    <property type="component" value="Unassembled WGS sequence"/>
</dbReference>
<feature type="region of interest" description="Disordered" evidence="1">
    <location>
        <begin position="1"/>
        <end position="63"/>
    </location>
</feature>
<reference evidence="2" key="1">
    <citation type="journal article" date="2021" name="Open Biol.">
        <title>Shared evolutionary footprints suggest mitochondrial oxidative damage underlies multiple complex I losses in fungi.</title>
        <authorList>
            <person name="Schikora-Tamarit M.A."/>
            <person name="Marcet-Houben M."/>
            <person name="Nosek J."/>
            <person name="Gabaldon T."/>
        </authorList>
    </citation>
    <scope>NUCLEOTIDE SEQUENCE</scope>
    <source>
        <strain evidence="2">CBS6341</strain>
    </source>
</reference>
<feature type="compositionally biased region" description="Polar residues" evidence="1">
    <location>
        <begin position="1"/>
        <end position="24"/>
    </location>
</feature>
<protein>
    <submittedName>
        <fullName evidence="2">Uncharacterized protein</fullName>
    </submittedName>
</protein>
<dbReference type="OrthoDB" id="3993315at2759"/>
<dbReference type="EMBL" id="JAEUBF010001380">
    <property type="protein sequence ID" value="KAH3667749.1"/>
    <property type="molecule type" value="Genomic_DNA"/>
</dbReference>
<accession>A0A9P8PA71</accession>
<comment type="caution">
    <text evidence="2">The sequence shown here is derived from an EMBL/GenBank/DDBJ whole genome shotgun (WGS) entry which is preliminary data.</text>
</comment>
<dbReference type="Gene3D" id="1.20.5.170">
    <property type="match status" value="1"/>
</dbReference>
<evidence type="ECO:0000256" key="1">
    <source>
        <dbReference type="SAM" id="MobiDB-lite"/>
    </source>
</evidence>
<name>A0A9P8PA71_9ASCO</name>
<proteinExistence type="predicted"/>
<keyword evidence="3" id="KW-1185">Reference proteome</keyword>
<gene>
    <name evidence="2" type="ORF">WICMUC_005281</name>
</gene>
<feature type="compositionally biased region" description="Basic and acidic residues" evidence="1">
    <location>
        <begin position="50"/>
        <end position="63"/>
    </location>
</feature>
<dbReference type="AlphaFoldDB" id="A0A9P8PA71"/>
<sequence length="259" mass="29013">MTSESIINISSNQPLQTETESIVHTGSAEVLDPSTDIEDEDVVDLTSSSEVKDNEHEEQRTIKPEVDDTDEQIESLLKEVEEIKKLSPIKAKEEPVIETSVTSTVSPPQFSTITQNAEKKPIADIKSSNIPKSVSQALFSSGLKVTKVRDKSSAPKFIGHKAPENPQANAKIEELQNRDYSLSLKIAKLTREINYLKNLIETASISSDLSELRKLKFAIERLEEFLDVKQKEKYEIGISLTRAVRRRVDSGEVGEYWVN</sequence>
<reference evidence="2" key="2">
    <citation type="submission" date="2021-01" db="EMBL/GenBank/DDBJ databases">
        <authorList>
            <person name="Schikora-Tamarit M.A."/>
        </authorList>
    </citation>
    <scope>NUCLEOTIDE SEQUENCE</scope>
    <source>
        <strain evidence="2">CBS6341</strain>
    </source>
</reference>
<organism evidence="2 3">
    <name type="scientific">Wickerhamomyces mucosus</name>
    <dbReference type="NCBI Taxonomy" id="1378264"/>
    <lineage>
        <taxon>Eukaryota</taxon>
        <taxon>Fungi</taxon>
        <taxon>Dikarya</taxon>
        <taxon>Ascomycota</taxon>
        <taxon>Saccharomycotina</taxon>
        <taxon>Saccharomycetes</taxon>
        <taxon>Phaffomycetales</taxon>
        <taxon>Wickerhamomycetaceae</taxon>
        <taxon>Wickerhamomyces</taxon>
    </lineage>
</organism>
<evidence type="ECO:0000313" key="3">
    <source>
        <dbReference type="Proteomes" id="UP000769528"/>
    </source>
</evidence>